<dbReference type="EMBL" id="JAWQEG010000638">
    <property type="protein sequence ID" value="KAK3887330.1"/>
    <property type="molecule type" value="Genomic_DNA"/>
</dbReference>
<reference evidence="1" key="1">
    <citation type="submission" date="2023-10" db="EMBL/GenBank/DDBJ databases">
        <title>Genome assemblies of two species of porcelain crab, Petrolisthes cinctipes and Petrolisthes manimaculis (Anomura: Porcellanidae).</title>
        <authorList>
            <person name="Angst P."/>
        </authorList>
    </citation>
    <scope>NUCLEOTIDE SEQUENCE</scope>
    <source>
        <strain evidence="1">PB745_01</strain>
        <tissue evidence="1">Gill</tissue>
    </source>
</reference>
<dbReference type="AlphaFoldDB" id="A0AAE1G8Q8"/>
<evidence type="ECO:0000313" key="2">
    <source>
        <dbReference type="Proteomes" id="UP001286313"/>
    </source>
</evidence>
<proteinExistence type="predicted"/>
<name>A0AAE1G8Q8_PETCI</name>
<sequence>MHGELSRLGQCSNHNNAKLAALYNNRSKEQQIDGVSDVITKEDIRVPFRKEGEVNEEDYATIKGLWLCNSGIHPRDQAEMFKKLVFRNYNKIWLRMYEEAINVFRKWRVLKRSTIDEPYFYVKYTNMPAQVIDNNSPNDVLHSKFLSKPDLVARISATNPLMKLRDLYVQSMAMSKSERFRNMFNPLDSVYPDLLDRAILCREYMTSMYDSRGLFITSKFTNSATLVFTPGTSVEGVDYAVGGQPSKDVDYFGREILSTNAFNSYHNAIIEALKHYGVFESSSSKFLNGSGCNRVLRIYDNDLVMMNGGGGGSVNVIDMTGNTRNPEYVFKKAARDTVKDCNHTTTVKYSVYGHLTSSYSVLNSDYNAGNMLMEMRKADREANSAADNAAANAVVNKVGDMSLRYIMGRLRAYVFYGDEFPPDANTTHLDALKQCFADLGDRKETTTTILNKDWLAISMVPEITRHNSFSARVRSCIKIDKRIVLGTKLTFNELVASKSKCKRDQRSVVPGQPGGVYEVVADSSTSSQIGVDQLRGGLSVQLYG</sequence>
<evidence type="ECO:0000313" key="1">
    <source>
        <dbReference type="EMBL" id="KAK3887330.1"/>
    </source>
</evidence>
<dbReference type="Proteomes" id="UP001286313">
    <property type="component" value="Unassembled WGS sequence"/>
</dbReference>
<keyword evidence="2" id="KW-1185">Reference proteome</keyword>
<accession>A0AAE1G8Q8</accession>
<protein>
    <submittedName>
        <fullName evidence="1">Uncharacterized protein</fullName>
    </submittedName>
</protein>
<gene>
    <name evidence="1" type="ORF">Pcinc_008594</name>
</gene>
<comment type="caution">
    <text evidence="1">The sequence shown here is derived from an EMBL/GenBank/DDBJ whole genome shotgun (WGS) entry which is preliminary data.</text>
</comment>
<organism evidence="1 2">
    <name type="scientific">Petrolisthes cinctipes</name>
    <name type="common">Flat porcelain crab</name>
    <dbReference type="NCBI Taxonomy" id="88211"/>
    <lineage>
        <taxon>Eukaryota</taxon>
        <taxon>Metazoa</taxon>
        <taxon>Ecdysozoa</taxon>
        <taxon>Arthropoda</taxon>
        <taxon>Crustacea</taxon>
        <taxon>Multicrustacea</taxon>
        <taxon>Malacostraca</taxon>
        <taxon>Eumalacostraca</taxon>
        <taxon>Eucarida</taxon>
        <taxon>Decapoda</taxon>
        <taxon>Pleocyemata</taxon>
        <taxon>Anomura</taxon>
        <taxon>Galatheoidea</taxon>
        <taxon>Porcellanidae</taxon>
        <taxon>Petrolisthes</taxon>
    </lineage>
</organism>